<dbReference type="HOGENOM" id="CLU_043646_0_0_10"/>
<dbReference type="InterPro" id="IPR043148">
    <property type="entry name" value="TagF_C"/>
</dbReference>
<dbReference type="STRING" id="1433126.BN938_2722"/>
<dbReference type="Proteomes" id="UP000027616">
    <property type="component" value="Chromosome I"/>
</dbReference>
<dbReference type="Pfam" id="PF04464">
    <property type="entry name" value="Glyphos_transf"/>
    <property type="match status" value="1"/>
</dbReference>
<dbReference type="AlphaFoldDB" id="A0A060RAX5"/>
<name>A0A060RAX5_9BACT</name>
<reference evidence="1 2" key="1">
    <citation type="journal article" date="2015" name="Genome Announc.">
        <title>Complete Genome Sequence of the Novel Leech Symbiont Mucinivorans hirudinis M3T.</title>
        <authorList>
            <person name="Nelson M.C."/>
            <person name="Bomar L."/>
            <person name="Graf J."/>
        </authorList>
    </citation>
    <scope>NUCLEOTIDE SEQUENCE [LARGE SCALE GENOMIC DNA]</scope>
    <source>
        <strain evidence="2">M3</strain>
    </source>
</reference>
<evidence type="ECO:0000313" key="1">
    <source>
        <dbReference type="EMBL" id="CDN32791.1"/>
    </source>
</evidence>
<dbReference type="SUPFAM" id="SSF53756">
    <property type="entry name" value="UDP-Glycosyltransferase/glycogen phosphorylase"/>
    <property type="match status" value="1"/>
</dbReference>
<dbReference type="eggNOG" id="COG1887">
    <property type="taxonomic scope" value="Bacteria"/>
</dbReference>
<dbReference type="GO" id="GO:0047355">
    <property type="term" value="F:CDP-glycerol glycerophosphotransferase activity"/>
    <property type="evidence" value="ECO:0007669"/>
    <property type="project" value="UniProtKB-EC"/>
</dbReference>
<dbReference type="EMBL" id="HG934468">
    <property type="protein sequence ID" value="CDN32791.1"/>
    <property type="molecule type" value="Genomic_DNA"/>
</dbReference>
<dbReference type="InterPro" id="IPR007554">
    <property type="entry name" value="Glycerophosphate_synth"/>
</dbReference>
<keyword evidence="1" id="KW-0808">Transferase</keyword>
<protein>
    <submittedName>
        <fullName evidence="1">CDP-glycerol:poly(Glycerophosphate) glycerophosphotransferase</fullName>
        <ecNumber evidence="1">2.7.8.12</ecNumber>
    </submittedName>
</protein>
<keyword evidence="2" id="KW-1185">Reference proteome</keyword>
<dbReference type="EC" id="2.7.8.12" evidence="1"/>
<dbReference type="KEGG" id="rbc:BN938_2722"/>
<proteinExistence type="predicted"/>
<gene>
    <name evidence="1" type="ORF">BN938_2722</name>
</gene>
<dbReference type="Gene3D" id="3.40.50.12580">
    <property type="match status" value="1"/>
</dbReference>
<sequence>MPASFVGYCKLVMSKLEVYYFHRSYYCVIDKLKKKKKIRVAFFLVHSSVWKYDELFRLMLADERFDPVVVICPYIVMGEQIMWRDMAQAEDFVRSKGYPYTSTYDSGWVDIKKVVKPDVIFYTNPHEGLTRGEYYIKNFPRVLNCYVPYSSMICNIKVQFDKPLQNMVWRMFIENELVMKIAREQMPTKGENCYVSGFPPLDIFLDESYAPAKVWKNENLKKIIWAPHHTIERGSEAWITFSNFLEIAEPMRDLALKYSNKVQFAFKPHPLLRGKLEREWGKARTDEYYDFWSSNENSQFENGEYIDLFATSDAMIFDSVSFINEYLYTRKPSFFVMNDSIAEQLNEFGLAALACHKQGRKMGEIERFVEGVVDGVDDDLAGAKSEYYRKYLLPPHSVSASRNIVDYLKRTLSQEKCKQ</sequence>
<dbReference type="GO" id="GO:0016020">
    <property type="term" value="C:membrane"/>
    <property type="evidence" value="ECO:0007669"/>
    <property type="project" value="InterPro"/>
</dbReference>
<evidence type="ECO:0000313" key="2">
    <source>
        <dbReference type="Proteomes" id="UP000027616"/>
    </source>
</evidence>
<accession>A0A060RAX5</accession>
<organism evidence="1 2">
    <name type="scientific">Mucinivorans hirudinis</name>
    <dbReference type="NCBI Taxonomy" id="1433126"/>
    <lineage>
        <taxon>Bacteria</taxon>
        <taxon>Pseudomonadati</taxon>
        <taxon>Bacteroidota</taxon>
        <taxon>Bacteroidia</taxon>
        <taxon>Bacteroidales</taxon>
        <taxon>Rikenellaceae</taxon>
        <taxon>Mucinivorans</taxon>
    </lineage>
</organism>